<dbReference type="CDD" id="cd03349">
    <property type="entry name" value="LbH_XAT"/>
    <property type="match status" value="1"/>
</dbReference>
<dbReference type="Proteomes" id="UP000019251">
    <property type="component" value="Unassembled WGS sequence"/>
</dbReference>
<name>A0A829R411_LISGR</name>
<dbReference type="GO" id="GO:0016740">
    <property type="term" value="F:transferase activity"/>
    <property type="evidence" value="ECO:0007669"/>
    <property type="project" value="UniProtKB-KW"/>
</dbReference>
<comment type="caution">
    <text evidence="1">The sequence shown here is derived from an EMBL/GenBank/DDBJ whole genome shotgun (WGS) entry which is preliminary data.</text>
</comment>
<dbReference type="InterPro" id="IPR011004">
    <property type="entry name" value="Trimer_LpxA-like_sf"/>
</dbReference>
<keyword evidence="1" id="KW-0808">Transferase</keyword>
<evidence type="ECO:0000313" key="2">
    <source>
        <dbReference type="Proteomes" id="UP000019251"/>
    </source>
</evidence>
<accession>A0A829R411</accession>
<evidence type="ECO:0000313" key="1">
    <source>
        <dbReference type="EMBL" id="EUJ26981.1"/>
    </source>
</evidence>
<dbReference type="SUPFAM" id="SSF51161">
    <property type="entry name" value="Trimeric LpxA-like enzymes"/>
    <property type="match status" value="1"/>
</dbReference>
<dbReference type="InterPro" id="IPR001451">
    <property type="entry name" value="Hexapep"/>
</dbReference>
<organism evidence="1 2">
    <name type="scientific">Listeria grayi FSL F6-1183</name>
    <dbReference type="NCBI Taxonomy" id="1265827"/>
    <lineage>
        <taxon>Bacteria</taxon>
        <taxon>Bacillati</taxon>
        <taxon>Bacillota</taxon>
        <taxon>Bacilli</taxon>
        <taxon>Bacillales</taxon>
        <taxon>Listeriaceae</taxon>
        <taxon>Listeria</taxon>
    </lineage>
</organism>
<dbReference type="Pfam" id="PF00132">
    <property type="entry name" value="Hexapep"/>
    <property type="match status" value="1"/>
</dbReference>
<dbReference type="EMBL" id="AODG01000013">
    <property type="protein sequence ID" value="EUJ26981.1"/>
    <property type="molecule type" value="Genomic_DNA"/>
</dbReference>
<dbReference type="InterPro" id="IPR050179">
    <property type="entry name" value="Trans_hexapeptide_repeat"/>
</dbReference>
<dbReference type="PANTHER" id="PTHR43300:SF11">
    <property type="entry name" value="ACETYLTRANSFERASE RV3034C-RELATED"/>
    <property type="match status" value="1"/>
</dbReference>
<dbReference type="Gene3D" id="2.160.10.10">
    <property type="entry name" value="Hexapeptide repeat proteins"/>
    <property type="match status" value="1"/>
</dbReference>
<protein>
    <submittedName>
        <fullName evidence="1">Hexapeptide repeat-containing transferase</fullName>
    </submittedName>
</protein>
<dbReference type="PANTHER" id="PTHR43300">
    <property type="entry name" value="ACETYLTRANSFERASE"/>
    <property type="match status" value="1"/>
</dbReference>
<sequence>MKIKNHKVIVTESVLSLFSKYDITFQKKNNARIKLGDILTFDSSLSMEEHTSIWNSNILYSMGSFSYSRGSLPRNTLIGRYTSIANNVRVMGFQHPLDRFTTSGISYTSHHPFSSVSSQNEEFAVLEKRTEIPLKIGNDVWVGEGVLFKRGIKIGDGAVIAAHAVVTKDVPPYAIVGGVPANVIRYRFDEKTIDLLLKSEWWKYNILNVPNLKGDHSPHELIDKLQQANTLNQLETYMPKVLTSKKILNADQGNIKDFIKKIKTEEELALLKTHIEKKEQELKE</sequence>
<reference evidence="1 2" key="1">
    <citation type="submission" date="2012-12" db="EMBL/GenBank/DDBJ databases">
        <title>Novel taxa of Listeriaceae from agricultural environments in the United States.</title>
        <authorList>
            <person name="den Bakker H.C."/>
            <person name="Allred A."/>
            <person name="Warchocki S."/>
            <person name="Wright E.M."/>
            <person name="Burrell A."/>
            <person name="Nightingale K.K."/>
            <person name="Kephart D."/>
            <person name="Wiedmann M."/>
        </authorList>
    </citation>
    <scope>NUCLEOTIDE SEQUENCE [LARGE SCALE GENOMIC DNA]</scope>
    <source>
        <strain evidence="1 2">FSL F6-1183</strain>
    </source>
</reference>
<proteinExistence type="predicted"/>
<gene>
    <name evidence="1" type="ORF">LMUR_10762</name>
</gene>
<dbReference type="AlphaFoldDB" id="A0A829R411"/>